<keyword evidence="4" id="KW-0326">Glycosidase</keyword>
<dbReference type="Gene3D" id="1.10.1670.10">
    <property type="entry name" value="Helix-hairpin-Helix base-excision DNA repair enzymes (C-terminal)"/>
    <property type="match status" value="1"/>
</dbReference>
<dbReference type="PANTHER" id="PTHR47203">
    <property type="match status" value="1"/>
</dbReference>
<keyword evidence="9" id="KW-1185">Reference proteome</keyword>
<evidence type="ECO:0000313" key="9">
    <source>
        <dbReference type="Proteomes" id="UP001058860"/>
    </source>
</evidence>
<dbReference type="Pfam" id="PF00730">
    <property type="entry name" value="HhH-GPD"/>
    <property type="match status" value="1"/>
</dbReference>
<evidence type="ECO:0000256" key="4">
    <source>
        <dbReference type="ARBA" id="ARBA00023295"/>
    </source>
</evidence>
<dbReference type="SUPFAM" id="SSF48150">
    <property type="entry name" value="DNA-glycosylase"/>
    <property type="match status" value="1"/>
</dbReference>
<keyword evidence="6" id="KW-0812">Transmembrane</keyword>
<evidence type="ECO:0000256" key="1">
    <source>
        <dbReference type="ARBA" id="ARBA00022763"/>
    </source>
</evidence>
<evidence type="ECO:0000256" key="6">
    <source>
        <dbReference type="SAM" id="Phobius"/>
    </source>
</evidence>
<dbReference type="InterPro" id="IPR023170">
    <property type="entry name" value="HhH_base_excis_C"/>
</dbReference>
<dbReference type="InterPro" id="IPR011257">
    <property type="entry name" value="DNA_glycosylase"/>
</dbReference>
<feature type="region of interest" description="Disordered" evidence="5">
    <location>
        <begin position="248"/>
        <end position="268"/>
    </location>
</feature>
<dbReference type="Gene3D" id="1.10.340.30">
    <property type="entry name" value="Hypothetical protein, domain 2"/>
    <property type="match status" value="1"/>
</dbReference>
<dbReference type="InterPro" id="IPR004036">
    <property type="entry name" value="Endonuclease-III-like_CS2"/>
</dbReference>
<accession>A0ABY5PJW5</accession>
<evidence type="ECO:0000259" key="7">
    <source>
        <dbReference type="SMART" id="SM00478"/>
    </source>
</evidence>
<dbReference type="SMART" id="SM00478">
    <property type="entry name" value="ENDO3c"/>
    <property type="match status" value="1"/>
</dbReference>
<dbReference type="PROSITE" id="PS01155">
    <property type="entry name" value="ENDONUCLEASE_III_2"/>
    <property type="match status" value="1"/>
</dbReference>
<dbReference type="RefSeq" id="WP_353865432.1">
    <property type="nucleotide sequence ID" value="NZ_CP088295.1"/>
</dbReference>
<dbReference type="InterPro" id="IPR003265">
    <property type="entry name" value="HhH-GPD_domain"/>
</dbReference>
<dbReference type="PANTHER" id="PTHR47203:SF1">
    <property type="entry name" value="HYPOTHETICAL BASE EXCISION DNA REPAIR PROTEIN (EUROFUNG)"/>
    <property type="match status" value="1"/>
</dbReference>
<feature type="transmembrane region" description="Helical" evidence="6">
    <location>
        <begin position="273"/>
        <end position="290"/>
    </location>
</feature>
<dbReference type="Proteomes" id="UP001058860">
    <property type="component" value="Chromosome"/>
</dbReference>
<keyword evidence="1" id="KW-0227">DNA damage</keyword>
<evidence type="ECO:0000256" key="5">
    <source>
        <dbReference type="SAM" id="MobiDB-lite"/>
    </source>
</evidence>
<dbReference type="CDD" id="cd00056">
    <property type="entry name" value="ENDO3c"/>
    <property type="match status" value="1"/>
</dbReference>
<feature type="domain" description="HhH-GPD" evidence="7">
    <location>
        <begin position="51"/>
        <end position="205"/>
    </location>
</feature>
<reference evidence="9" key="1">
    <citation type="submission" date="2021-11" db="EMBL/GenBank/DDBJ databases">
        <title>Cultivation dependent microbiological survey of springs from the worlds oldest radium mine currently devoted to the extraction of radon-saturated water.</title>
        <authorList>
            <person name="Kapinusova G."/>
            <person name="Smrhova T."/>
            <person name="Strejcek M."/>
            <person name="Suman J."/>
            <person name="Jani K."/>
            <person name="Pajer P."/>
            <person name="Uhlik O."/>
        </authorList>
    </citation>
    <scope>NUCLEOTIDE SEQUENCE [LARGE SCALE GENOMIC DNA]</scope>
    <source>
        <strain evidence="9">J379</strain>
    </source>
</reference>
<dbReference type="EMBL" id="CP088295">
    <property type="protein sequence ID" value="UUY04956.1"/>
    <property type="molecule type" value="Genomic_DNA"/>
</dbReference>
<proteinExistence type="predicted"/>
<organism evidence="8 9">
    <name type="scientific">Svornostia abyssi</name>
    <dbReference type="NCBI Taxonomy" id="2898438"/>
    <lineage>
        <taxon>Bacteria</taxon>
        <taxon>Bacillati</taxon>
        <taxon>Actinomycetota</taxon>
        <taxon>Thermoleophilia</taxon>
        <taxon>Solirubrobacterales</taxon>
        <taxon>Baekduiaceae</taxon>
        <taxon>Svornostia</taxon>
    </lineage>
</organism>
<name>A0ABY5PJW5_9ACTN</name>
<protein>
    <recommendedName>
        <fullName evidence="7">HhH-GPD domain-containing protein</fullName>
    </recommendedName>
</protein>
<keyword evidence="6" id="KW-0472">Membrane</keyword>
<sequence length="304" mass="32552">MAELDTVARKDWIPPKADRVARIRARLREVYGTPVVRPHGDGIAELVLTVLSQSTNDRNRDVAYLRLRDRFASWDAVRDAPVAEVEEAIRPGGISKVKSQRIHDILVAIGDPLDLSWLADAPVPDGQAYLCSLPGVGRKTAACVLLFSFDLRDVPVDTHVSRVGTRLGLLRPGAGFDELHDAMLALTPRGAEWELHVNLLRHGRRTCAAQRPRCGGVRAGADVPEPGAAQPGGAACCADTSVSASVASQTRSSPGAVTAAGSPKSLRSKRKRTFPAGMSFVAFSVVVLSVRRTRAFSSIHTSTG</sequence>
<keyword evidence="2" id="KW-0378">Hydrolase</keyword>
<evidence type="ECO:0000256" key="3">
    <source>
        <dbReference type="ARBA" id="ARBA00023204"/>
    </source>
</evidence>
<gene>
    <name evidence="8" type="ORF">LRS13_05350</name>
</gene>
<evidence type="ECO:0000256" key="2">
    <source>
        <dbReference type="ARBA" id="ARBA00022801"/>
    </source>
</evidence>
<keyword evidence="6" id="KW-1133">Transmembrane helix</keyword>
<keyword evidence="3" id="KW-0234">DNA repair</keyword>
<evidence type="ECO:0000313" key="8">
    <source>
        <dbReference type="EMBL" id="UUY04956.1"/>
    </source>
</evidence>